<organism evidence="1 2">
    <name type="scientific">Scomber scombrus</name>
    <name type="common">Atlantic mackerel</name>
    <name type="synonym">Scomber vernalis</name>
    <dbReference type="NCBI Taxonomy" id="13677"/>
    <lineage>
        <taxon>Eukaryota</taxon>
        <taxon>Metazoa</taxon>
        <taxon>Chordata</taxon>
        <taxon>Craniata</taxon>
        <taxon>Vertebrata</taxon>
        <taxon>Euteleostomi</taxon>
        <taxon>Actinopterygii</taxon>
        <taxon>Neopterygii</taxon>
        <taxon>Teleostei</taxon>
        <taxon>Neoteleostei</taxon>
        <taxon>Acanthomorphata</taxon>
        <taxon>Pelagiaria</taxon>
        <taxon>Scombriformes</taxon>
        <taxon>Scombridae</taxon>
        <taxon>Scomber</taxon>
    </lineage>
</organism>
<keyword evidence="2" id="KW-1185">Reference proteome</keyword>
<protein>
    <submittedName>
        <fullName evidence="1">Uncharacterized protein</fullName>
    </submittedName>
</protein>
<gene>
    <name evidence="1" type="ORF">FSCOSCO3_A000205</name>
</gene>
<name>A0AAV1NPT3_SCOSC</name>
<proteinExistence type="predicted"/>
<evidence type="ECO:0000313" key="1">
    <source>
        <dbReference type="EMBL" id="CAK6960286.1"/>
    </source>
</evidence>
<dbReference type="AlphaFoldDB" id="A0AAV1NPT3"/>
<dbReference type="EMBL" id="CAWUFR010000044">
    <property type="protein sequence ID" value="CAK6960286.1"/>
    <property type="molecule type" value="Genomic_DNA"/>
</dbReference>
<comment type="caution">
    <text evidence="1">The sequence shown here is derived from an EMBL/GenBank/DDBJ whole genome shotgun (WGS) entry which is preliminary data.</text>
</comment>
<reference evidence="1 2" key="1">
    <citation type="submission" date="2024-01" db="EMBL/GenBank/DDBJ databases">
        <authorList>
            <person name="Alioto T."/>
            <person name="Alioto T."/>
            <person name="Gomez Garrido J."/>
        </authorList>
    </citation>
    <scope>NUCLEOTIDE SEQUENCE [LARGE SCALE GENOMIC DNA]</scope>
</reference>
<sequence>MRVRCRVKGEYSVMSSWGAPRSRLSAAGDEISRLGSCVAVPVPSEEWVWMFSPGITVFLERFTYGVAVILIVRGPAAPTGRMAFLSLSLGNHGSARDFDGWHGMGCTHAEWLLYVNEITMRDRCLCVFPVLRLRK</sequence>
<dbReference type="Proteomes" id="UP001314229">
    <property type="component" value="Unassembled WGS sequence"/>
</dbReference>
<evidence type="ECO:0000313" key="2">
    <source>
        <dbReference type="Proteomes" id="UP001314229"/>
    </source>
</evidence>
<accession>A0AAV1NPT3</accession>